<reference evidence="5" key="1">
    <citation type="journal article" date="2019" name="Int. J. Syst. Evol. Microbiol.">
        <title>The Global Catalogue of Microorganisms (GCM) 10K type strain sequencing project: providing services to taxonomists for standard genome sequencing and annotation.</title>
        <authorList>
            <consortium name="The Broad Institute Genomics Platform"/>
            <consortium name="The Broad Institute Genome Sequencing Center for Infectious Disease"/>
            <person name="Wu L."/>
            <person name="Ma J."/>
        </authorList>
    </citation>
    <scope>NUCLEOTIDE SEQUENCE [LARGE SCALE GENOMIC DNA]</scope>
    <source>
        <strain evidence="5">CCM 8932</strain>
    </source>
</reference>
<dbReference type="InterPro" id="IPR015797">
    <property type="entry name" value="NUDIX_hydrolase-like_dom_sf"/>
</dbReference>
<gene>
    <name evidence="4" type="ORF">ACFP3T_01315</name>
</gene>
<dbReference type="PANTHER" id="PTHR11839">
    <property type="entry name" value="UDP/ADP-SUGAR PYROPHOSPHATASE"/>
    <property type="match status" value="1"/>
</dbReference>
<dbReference type="PANTHER" id="PTHR11839:SF18">
    <property type="entry name" value="NUDIX HYDROLASE DOMAIN-CONTAINING PROTEIN"/>
    <property type="match status" value="1"/>
</dbReference>
<dbReference type="Pfam" id="PF00293">
    <property type="entry name" value="NUDIX"/>
    <property type="match status" value="1"/>
</dbReference>
<keyword evidence="2 4" id="KW-0378">Hydrolase</keyword>
<evidence type="ECO:0000256" key="1">
    <source>
        <dbReference type="ARBA" id="ARBA00001946"/>
    </source>
</evidence>
<name>A0ABW1R206_9LACO</name>
<proteinExistence type="predicted"/>
<dbReference type="PROSITE" id="PS00893">
    <property type="entry name" value="NUDIX_BOX"/>
    <property type="match status" value="1"/>
</dbReference>
<dbReference type="GO" id="GO:0016787">
    <property type="term" value="F:hydrolase activity"/>
    <property type="evidence" value="ECO:0007669"/>
    <property type="project" value="UniProtKB-KW"/>
</dbReference>
<accession>A0ABW1R206</accession>
<dbReference type="Gene3D" id="3.90.79.10">
    <property type="entry name" value="Nucleoside Triphosphate Pyrophosphohydrolase"/>
    <property type="match status" value="1"/>
</dbReference>
<dbReference type="SUPFAM" id="SSF55811">
    <property type="entry name" value="Nudix"/>
    <property type="match status" value="1"/>
</dbReference>
<organism evidence="4 5">
    <name type="scientific">Lactiplantibacillus dongliensis</name>
    <dbReference type="NCBI Taxonomy" id="2559919"/>
    <lineage>
        <taxon>Bacteria</taxon>
        <taxon>Bacillati</taxon>
        <taxon>Bacillota</taxon>
        <taxon>Bacilli</taxon>
        <taxon>Lactobacillales</taxon>
        <taxon>Lactobacillaceae</taxon>
        <taxon>Lactiplantibacillus</taxon>
    </lineage>
</organism>
<evidence type="ECO:0000313" key="5">
    <source>
        <dbReference type="Proteomes" id="UP001596253"/>
    </source>
</evidence>
<feature type="domain" description="Nudix hydrolase" evidence="3">
    <location>
        <begin position="39"/>
        <end position="170"/>
    </location>
</feature>
<dbReference type="EC" id="3.6.-.-" evidence="4"/>
<dbReference type="InterPro" id="IPR020084">
    <property type="entry name" value="NUDIX_hydrolase_CS"/>
</dbReference>
<comment type="caution">
    <text evidence="4">The sequence shown here is derived from an EMBL/GenBank/DDBJ whole genome shotgun (WGS) entry which is preliminary data.</text>
</comment>
<sequence>MTFEEKVDQQQTVYQGDLIQVERQQVTLPDATKAVREIVHHQAAVAVLMVTADQHLVLVKQWRAPANGVTLEIPAGKVEAGEMADQAAVRELNEETRLKATHLKRVAGFYTSPGFTDEYMTLYVATGLSPVQTALPQDPDELLRLVKLDLPTAITQVAAGKLVDAKTLMAVWYWQSHPTLGAEV</sequence>
<keyword evidence="5" id="KW-1185">Reference proteome</keyword>
<evidence type="ECO:0000313" key="4">
    <source>
        <dbReference type="EMBL" id="MFC6163309.1"/>
    </source>
</evidence>
<comment type="cofactor">
    <cofactor evidence="1">
        <name>Mg(2+)</name>
        <dbReference type="ChEBI" id="CHEBI:18420"/>
    </cofactor>
</comment>
<dbReference type="Proteomes" id="UP001596253">
    <property type="component" value="Unassembled WGS sequence"/>
</dbReference>
<evidence type="ECO:0000259" key="3">
    <source>
        <dbReference type="PROSITE" id="PS51462"/>
    </source>
</evidence>
<dbReference type="CDD" id="cd03424">
    <property type="entry name" value="NUDIX_ADPRase_Nudt5_UGPPase_Nudt14"/>
    <property type="match status" value="1"/>
</dbReference>
<evidence type="ECO:0000256" key="2">
    <source>
        <dbReference type="ARBA" id="ARBA00022801"/>
    </source>
</evidence>
<dbReference type="PROSITE" id="PS51462">
    <property type="entry name" value="NUDIX"/>
    <property type="match status" value="1"/>
</dbReference>
<dbReference type="RefSeq" id="WP_137640352.1">
    <property type="nucleotide sequence ID" value="NZ_BJDK01000018.1"/>
</dbReference>
<dbReference type="EMBL" id="JBHSSD010000006">
    <property type="protein sequence ID" value="MFC6163309.1"/>
    <property type="molecule type" value="Genomic_DNA"/>
</dbReference>
<protein>
    <submittedName>
        <fullName evidence="4">NUDIX hydrolase</fullName>
        <ecNumber evidence="4">3.6.-.-</ecNumber>
    </submittedName>
</protein>
<dbReference type="InterPro" id="IPR000086">
    <property type="entry name" value="NUDIX_hydrolase_dom"/>
</dbReference>